<proteinExistence type="predicted"/>
<sequence length="145" mass="16474">MQCHVNVKSVPQSKASSMLYSMYPKGADQATFQLQEEQVNDEISNYINARYIVSTMAARRIFDKQLHERHTTIGHLSVHLENGQRVHFTRDTAAQAATNDTPKTALTSFFWCATDDFAEIFYTLMCLASTPGACHRKIKQEKKGR</sequence>
<organism evidence="1 2">
    <name type="scientific">Elysia marginata</name>
    <dbReference type="NCBI Taxonomy" id="1093978"/>
    <lineage>
        <taxon>Eukaryota</taxon>
        <taxon>Metazoa</taxon>
        <taxon>Spiralia</taxon>
        <taxon>Lophotrochozoa</taxon>
        <taxon>Mollusca</taxon>
        <taxon>Gastropoda</taxon>
        <taxon>Heterobranchia</taxon>
        <taxon>Euthyneura</taxon>
        <taxon>Panpulmonata</taxon>
        <taxon>Sacoglossa</taxon>
        <taxon>Placobranchoidea</taxon>
        <taxon>Plakobranchidae</taxon>
        <taxon>Elysia</taxon>
    </lineage>
</organism>
<dbReference type="EMBL" id="BMAT01002218">
    <property type="protein sequence ID" value="GFS01976.1"/>
    <property type="molecule type" value="Genomic_DNA"/>
</dbReference>
<keyword evidence="2" id="KW-1185">Reference proteome</keyword>
<protein>
    <submittedName>
        <fullName evidence="1">Uncharacterized protein</fullName>
    </submittedName>
</protein>
<comment type="caution">
    <text evidence="1">The sequence shown here is derived from an EMBL/GenBank/DDBJ whole genome shotgun (WGS) entry which is preliminary data.</text>
</comment>
<gene>
    <name evidence="1" type="ORF">ElyMa_001111500</name>
</gene>
<evidence type="ECO:0000313" key="1">
    <source>
        <dbReference type="EMBL" id="GFS01976.1"/>
    </source>
</evidence>
<evidence type="ECO:0000313" key="2">
    <source>
        <dbReference type="Proteomes" id="UP000762676"/>
    </source>
</evidence>
<dbReference type="Proteomes" id="UP000762676">
    <property type="component" value="Unassembled WGS sequence"/>
</dbReference>
<reference evidence="1 2" key="1">
    <citation type="journal article" date="2021" name="Elife">
        <title>Chloroplast acquisition without the gene transfer in kleptoplastic sea slugs, Plakobranchus ocellatus.</title>
        <authorList>
            <person name="Maeda T."/>
            <person name="Takahashi S."/>
            <person name="Yoshida T."/>
            <person name="Shimamura S."/>
            <person name="Takaki Y."/>
            <person name="Nagai Y."/>
            <person name="Toyoda A."/>
            <person name="Suzuki Y."/>
            <person name="Arimoto A."/>
            <person name="Ishii H."/>
            <person name="Satoh N."/>
            <person name="Nishiyama T."/>
            <person name="Hasebe M."/>
            <person name="Maruyama T."/>
            <person name="Minagawa J."/>
            <person name="Obokata J."/>
            <person name="Shigenobu S."/>
        </authorList>
    </citation>
    <scope>NUCLEOTIDE SEQUENCE [LARGE SCALE GENOMIC DNA]</scope>
</reference>
<dbReference type="AlphaFoldDB" id="A0AAV4HZ43"/>
<accession>A0AAV4HZ43</accession>
<name>A0AAV4HZ43_9GAST</name>